<dbReference type="EMBL" id="FTOR01000003">
    <property type="protein sequence ID" value="SIT03779.1"/>
    <property type="molecule type" value="Genomic_DNA"/>
</dbReference>
<keyword evidence="1" id="KW-0812">Transmembrane</keyword>
<dbReference type="AlphaFoldDB" id="A0A173MJ99"/>
<name>A0A173MJ99_9BACT</name>
<dbReference type="RefSeq" id="WP_144264015.1">
    <property type="nucleotide sequence ID" value="NZ_AP017422.1"/>
</dbReference>
<evidence type="ECO:0008006" key="5">
    <source>
        <dbReference type="Google" id="ProtNLM"/>
    </source>
</evidence>
<proteinExistence type="predicted"/>
<keyword evidence="2" id="KW-0732">Signal</keyword>
<keyword evidence="1" id="KW-1133">Transmembrane helix</keyword>
<reference evidence="4" key="1">
    <citation type="submission" date="2017-01" db="EMBL/GenBank/DDBJ databases">
        <authorList>
            <person name="Varghese N."/>
            <person name="Submissions S."/>
        </authorList>
    </citation>
    <scope>NUCLEOTIDE SEQUENCE [LARGE SCALE GENOMIC DNA]</scope>
    <source>
        <strain evidence="4">DSM 21054</strain>
    </source>
</reference>
<accession>A0A173MJ99</accession>
<protein>
    <recommendedName>
        <fullName evidence="5">Four helix bundle sensory module for signal transduction</fullName>
    </recommendedName>
</protein>
<keyword evidence="1" id="KW-0472">Membrane</keyword>
<feature type="signal peptide" evidence="2">
    <location>
        <begin position="1"/>
        <end position="25"/>
    </location>
</feature>
<evidence type="ECO:0000313" key="3">
    <source>
        <dbReference type="EMBL" id="SIT03779.1"/>
    </source>
</evidence>
<dbReference type="Proteomes" id="UP000186917">
    <property type="component" value="Unassembled WGS sequence"/>
</dbReference>
<evidence type="ECO:0000256" key="2">
    <source>
        <dbReference type="SAM" id="SignalP"/>
    </source>
</evidence>
<dbReference type="OrthoDB" id="1121912at2"/>
<feature type="chain" id="PRO_5011683008" description="Four helix bundle sensory module for signal transduction" evidence="2">
    <location>
        <begin position="26"/>
        <end position="188"/>
    </location>
</feature>
<evidence type="ECO:0000313" key="4">
    <source>
        <dbReference type="Proteomes" id="UP000186917"/>
    </source>
</evidence>
<feature type="transmembrane region" description="Helical" evidence="1">
    <location>
        <begin position="168"/>
        <end position="187"/>
    </location>
</feature>
<evidence type="ECO:0000256" key="1">
    <source>
        <dbReference type="SAM" id="Phobius"/>
    </source>
</evidence>
<organism evidence="3 4">
    <name type="scientific">Filimonas lacunae</name>
    <dbReference type="NCBI Taxonomy" id="477680"/>
    <lineage>
        <taxon>Bacteria</taxon>
        <taxon>Pseudomonadati</taxon>
        <taxon>Bacteroidota</taxon>
        <taxon>Chitinophagia</taxon>
        <taxon>Chitinophagales</taxon>
        <taxon>Chitinophagaceae</taxon>
        <taxon>Filimonas</taxon>
    </lineage>
</organism>
<keyword evidence="4" id="KW-1185">Reference proteome</keyword>
<gene>
    <name evidence="3" type="ORF">SAMN05421788_10354</name>
</gene>
<dbReference type="STRING" id="477680.SAMN05421788_10354"/>
<sequence>MLTFTLRLLALMAAAWGLMGDAAFAQTPTVIKDSISLQARLFTRGDTVVVGMDSAYIANKKTYKLLLDTYKRMQNQQPAYIQAFKEYENLTALQDSMLKAKEGYYKQLKAAFDSLNIHTNSFINRTDVNVNKIDQSLDKATENLNNIKLAIDSSLVKLKDQNKHKVKLAVGGFVIGVGVTALIFLIAK</sequence>
<dbReference type="KEGG" id="fln:FLA_3736"/>